<dbReference type="AlphaFoldDB" id="F4RHD4"/>
<sequence>MNAANAPIRTAEQRHELLDLPASLVALEEQIQAVADELGNAELLVARRGTDVRLKANFTVQVALGSLYEAAVDVIQQKADAALKTGATQQPRNEQLRKKKREQLKNKLDTYLRHAGRYNTRYRPAQRLAEPTLDEVIAMDLLDPFWDEVALNHLDEPWASCQSTKDGIIALRNHMASEEELRRLGREVRQLMGWALDYQVRVDRSKPNEAIGRQHLSLELRQPLSSNEIGVFFIFDAGGVRMAEWKSVHSGIAKRTYRLWSFWDLGLQEVVQSTGDYVEGTPEDDNLLLLGWQQMRARTLGTAICWSKLSLSRTCRDVYSQSTFSRSRRLYVFKIFMMCFNSELTEYVSKAY</sequence>
<dbReference type="PANTHER" id="PTHR33096">
    <property type="entry name" value="CXC2 DOMAIN-CONTAINING PROTEIN"/>
    <property type="match status" value="1"/>
</dbReference>
<gene>
    <name evidence="1" type="ORF">MELLADRAFT_62087</name>
</gene>
<dbReference type="Proteomes" id="UP000001072">
    <property type="component" value="Unassembled WGS sequence"/>
</dbReference>
<dbReference type="KEGG" id="mlr:MELLADRAFT_62087"/>
<dbReference type="OrthoDB" id="2507030at2759"/>
<proteinExistence type="predicted"/>
<accession>F4RHD4</accession>
<dbReference type="VEuPathDB" id="FungiDB:MELLADRAFT_62087"/>
<organism evidence="2">
    <name type="scientific">Melampsora larici-populina (strain 98AG31 / pathotype 3-4-7)</name>
    <name type="common">Poplar leaf rust fungus</name>
    <dbReference type="NCBI Taxonomy" id="747676"/>
    <lineage>
        <taxon>Eukaryota</taxon>
        <taxon>Fungi</taxon>
        <taxon>Dikarya</taxon>
        <taxon>Basidiomycota</taxon>
        <taxon>Pucciniomycotina</taxon>
        <taxon>Pucciniomycetes</taxon>
        <taxon>Pucciniales</taxon>
        <taxon>Melampsoraceae</taxon>
        <taxon>Melampsora</taxon>
    </lineage>
</organism>
<evidence type="ECO:0000313" key="1">
    <source>
        <dbReference type="EMBL" id="EGG08268.1"/>
    </source>
</evidence>
<dbReference type="RefSeq" id="XP_007408466.1">
    <property type="nucleotide sequence ID" value="XM_007408404.1"/>
</dbReference>
<dbReference type="InParanoid" id="F4RHD4"/>
<protein>
    <submittedName>
        <fullName evidence="1">Uncharacterized protein</fullName>
    </submittedName>
</protein>
<dbReference type="EMBL" id="GL883101">
    <property type="protein sequence ID" value="EGG08268.1"/>
    <property type="molecule type" value="Genomic_DNA"/>
</dbReference>
<dbReference type="HOGENOM" id="CLU_787726_0_0_1"/>
<dbReference type="GeneID" id="18929841"/>
<reference evidence="2" key="1">
    <citation type="journal article" date="2011" name="Proc. Natl. Acad. Sci. U.S.A.">
        <title>Obligate biotrophy features unraveled by the genomic analysis of rust fungi.</title>
        <authorList>
            <person name="Duplessis S."/>
            <person name="Cuomo C.A."/>
            <person name="Lin Y.-C."/>
            <person name="Aerts A."/>
            <person name="Tisserant E."/>
            <person name="Veneault-Fourrey C."/>
            <person name="Joly D.L."/>
            <person name="Hacquard S."/>
            <person name="Amselem J."/>
            <person name="Cantarel B.L."/>
            <person name="Chiu R."/>
            <person name="Coutinho P.M."/>
            <person name="Feau N."/>
            <person name="Field M."/>
            <person name="Frey P."/>
            <person name="Gelhaye E."/>
            <person name="Goldberg J."/>
            <person name="Grabherr M.G."/>
            <person name="Kodira C.D."/>
            <person name="Kohler A."/>
            <person name="Kuees U."/>
            <person name="Lindquist E.A."/>
            <person name="Lucas S.M."/>
            <person name="Mago R."/>
            <person name="Mauceli E."/>
            <person name="Morin E."/>
            <person name="Murat C."/>
            <person name="Pangilinan J.L."/>
            <person name="Park R."/>
            <person name="Pearson M."/>
            <person name="Quesneville H."/>
            <person name="Rouhier N."/>
            <person name="Sakthikumar S."/>
            <person name="Salamov A.A."/>
            <person name="Schmutz J."/>
            <person name="Selles B."/>
            <person name="Shapiro H."/>
            <person name="Tanguay P."/>
            <person name="Tuskan G.A."/>
            <person name="Henrissat B."/>
            <person name="Van de Peer Y."/>
            <person name="Rouze P."/>
            <person name="Ellis J.G."/>
            <person name="Dodds P.N."/>
            <person name="Schein J.E."/>
            <person name="Zhong S."/>
            <person name="Hamelin R.C."/>
            <person name="Grigoriev I.V."/>
            <person name="Szabo L.J."/>
            <person name="Martin F."/>
        </authorList>
    </citation>
    <scope>NUCLEOTIDE SEQUENCE [LARGE SCALE GENOMIC DNA]</scope>
    <source>
        <strain evidence="2">98AG31 / pathotype 3-4-7</strain>
    </source>
</reference>
<dbReference type="PANTHER" id="PTHR33096:SF1">
    <property type="entry name" value="CXC1-LIKE CYSTEINE CLUSTER ASSOCIATED WITH KDZ TRANSPOSASES DOMAIN-CONTAINING PROTEIN"/>
    <property type="match status" value="1"/>
</dbReference>
<evidence type="ECO:0000313" key="2">
    <source>
        <dbReference type="Proteomes" id="UP000001072"/>
    </source>
</evidence>
<name>F4RHD4_MELLP</name>
<keyword evidence="2" id="KW-1185">Reference proteome</keyword>